<keyword evidence="1" id="KW-1133">Transmembrane helix</keyword>
<comment type="caution">
    <text evidence="2">The sequence shown here is derived from an EMBL/GenBank/DDBJ whole genome shotgun (WGS) entry which is preliminary data.</text>
</comment>
<proteinExistence type="predicted"/>
<evidence type="ECO:0000313" key="2">
    <source>
        <dbReference type="EMBL" id="MRH21552.1"/>
    </source>
</evidence>
<dbReference type="NCBIfam" id="TIGR03370">
    <property type="entry name" value="VPLPA-CTERM"/>
    <property type="match status" value="1"/>
</dbReference>
<keyword evidence="1" id="KW-0812">Transmembrane</keyword>
<accession>A0A844BKK7</accession>
<organism evidence="2 3">
    <name type="scientific">Rhodovulum strictum</name>
    <dbReference type="NCBI Taxonomy" id="58314"/>
    <lineage>
        <taxon>Bacteria</taxon>
        <taxon>Pseudomonadati</taxon>
        <taxon>Pseudomonadota</taxon>
        <taxon>Alphaproteobacteria</taxon>
        <taxon>Rhodobacterales</taxon>
        <taxon>Paracoccaceae</taxon>
        <taxon>Rhodovulum</taxon>
    </lineage>
</organism>
<protein>
    <submittedName>
        <fullName evidence="2">VPLPA-CTERM sorting domain-containing protein</fullName>
    </submittedName>
</protein>
<name>A0A844BKK7_9RHOB</name>
<evidence type="ECO:0000256" key="1">
    <source>
        <dbReference type="SAM" id="Phobius"/>
    </source>
</evidence>
<dbReference type="InterPro" id="IPR022472">
    <property type="entry name" value="VPLPA-CTERM"/>
</dbReference>
<evidence type="ECO:0000313" key="3">
    <source>
        <dbReference type="Proteomes" id="UP000466730"/>
    </source>
</evidence>
<keyword evidence="1" id="KW-0472">Membrane</keyword>
<gene>
    <name evidence="2" type="ORF">GH815_11155</name>
</gene>
<dbReference type="EMBL" id="WJPO01000016">
    <property type="protein sequence ID" value="MRH21552.1"/>
    <property type="molecule type" value="Genomic_DNA"/>
</dbReference>
<dbReference type="AlphaFoldDB" id="A0A844BKK7"/>
<sequence length="39" mass="3808">MGGGSFEFSNVVAPVPLPAGALLLLTGLGALAAARRVRG</sequence>
<reference evidence="2 3" key="1">
    <citation type="submission" date="2019-11" db="EMBL/GenBank/DDBJ databases">
        <title>Draft Whole-Genome sequence of the marine photosynthetic bacterium Rhodovulum strictum DSM 11289.</title>
        <authorList>
            <person name="Kyndt J.A."/>
            <person name="Meyer T.E."/>
        </authorList>
    </citation>
    <scope>NUCLEOTIDE SEQUENCE [LARGE SCALE GENOMIC DNA]</scope>
    <source>
        <strain evidence="2 3">DSM 11289</strain>
    </source>
</reference>
<dbReference type="Proteomes" id="UP000466730">
    <property type="component" value="Unassembled WGS sequence"/>
</dbReference>
<keyword evidence="3" id="KW-1185">Reference proteome</keyword>
<feature type="transmembrane region" description="Helical" evidence="1">
    <location>
        <begin position="15"/>
        <end position="34"/>
    </location>
</feature>